<proteinExistence type="predicted"/>
<reference evidence="2" key="1">
    <citation type="submission" date="2020-02" db="EMBL/GenBank/DDBJ databases">
        <authorList>
            <person name="Meier V. D."/>
        </authorList>
    </citation>
    <scope>NUCLEOTIDE SEQUENCE</scope>
    <source>
        <strain evidence="2">AVDCRST_MAG37</strain>
    </source>
</reference>
<evidence type="ECO:0000313" key="2">
    <source>
        <dbReference type="EMBL" id="CAA9452821.1"/>
    </source>
</evidence>
<evidence type="ECO:0000256" key="1">
    <source>
        <dbReference type="SAM" id="Phobius"/>
    </source>
</evidence>
<sequence length="89" mass="9079">MISTKALSGAKMLRWSAVLLLIGGLLLGLLSGSLGLAALAFGFGAVHLGLGQLWVSEDRGGRLIGFTLVLVGAFTVIDAAIWMLPGAVS</sequence>
<dbReference type="AlphaFoldDB" id="A0A6J4R1J1"/>
<keyword evidence="1" id="KW-0472">Membrane</keyword>
<dbReference type="EMBL" id="CADCVD010000126">
    <property type="protein sequence ID" value="CAA9452821.1"/>
    <property type="molecule type" value="Genomic_DNA"/>
</dbReference>
<name>A0A6J4R1J1_9ACTN</name>
<accession>A0A6J4R1J1</accession>
<feature type="transmembrane region" description="Helical" evidence="1">
    <location>
        <begin position="36"/>
        <end position="56"/>
    </location>
</feature>
<keyword evidence="1" id="KW-0812">Transmembrane</keyword>
<keyword evidence="1" id="KW-1133">Transmembrane helix</keyword>
<feature type="transmembrane region" description="Helical" evidence="1">
    <location>
        <begin position="12"/>
        <end position="30"/>
    </location>
</feature>
<feature type="transmembrane region" description="Helical" evidence="1">
    <location>
        <begin position="63"/>
        <end position="84"/>
    </location>
</feature>
<protein>
    <submittedName>
        <fullName evidence="2">Uncharacterized protein</fullName>
    </submittedName>
</protein>
<gene>
    <name evidence="2" type="ORF">AVDCRST_MAG37-2558</name>
</gene>
<organism evidence="2">
    <name type="scientific">uncultured Rubrobacteraceae bacterium</name>
    <dbReference type="NCBI Taxonomy" id="349277"/>
    <lineage>
        <taxon>Bacteria</taxon>
        <taxon>Bacillati</taxon>
        <taxon>Actinomycetota</taxon>
        <taxon>Rubrobacteria</taxon>
        <taxon>Rubrobacterales</taxon>
        <taxon>Rubrobacteraceae</taxon>
        <taxon>environmental samples</taxon>
    </lineage>
</organism>